<organism evidence="9 10">
    <name type="scientific">Diachasma alloeum</name>
    <dbReference type="NCBI Taxonomy" id="454923"/>
    <lineage>
        <taxon>Eukaryota</taxon>
        <taxon>Metazoa</taxon>
        <taxon>Ecdysozoa</taxon>
        <taxon>Arthropoda</taxon>
        <taxon>Hexapoda</taxon>
        <taxon>Insecta</taxon>
        <taxon>Pterygota</taxon>
        <taxon>Neoptera</taxon>
        <taxon>Endopterygota</taxon>
        <taxon>Hymenoptera</taxon>
        <taxon>Apocrita</taxon>
        <taxon>Ichneumonoidea</taxon>
        <taxon>Braconidae</taxon>
        <taxon>Opiinae</taxon>
        <taxon>Diachasma</taxon>
    </lineage>
</organism>
<protein>
    <recommendedName>
        <fullName evidence="8">Gustatory receptor</fullName>
    </recommendedName>
</protein>
<sequence length="391" mass="44403">MRFIMFHIVEAISCILGLAPCRINITPQSAKKIDYSFTLSFSQLRCAYNILLTIFFSTIIILAVPHMTEVSYPNNSKTVMVIVIALAISGNLFAIMIIIFYSIFQRHIINIGNRLSEFDRKYGHKLFGMRSSGIGDLQKFITIILMILVWIGLLTTSLVVPPQLFLITSALCTAFLSWILIQYSLIINILRDRFEGLNNAFLAISKCPIAFEENSIFSGYTMNVRLTIENFIMIRRARNMLYEISRQVSKFFSFPVLVVVSHCCCSCVDSIYFLIMTLVPFKFNGFSMISVNSVFWILMCAYPITVLSASVNTFHAETDRTADIIYGIMEIYACNKNIQSELNNFAIELLHTRVQFTACGVFSLDCSLLHSIFGMIVTYLLILLQFKPTDG</sequence>
<feature type="transmembrane region" description="Helical" evidence="8">
    <location>
        <begin position="166"/>
        <end position="190"/>
    </location>
</feature>
<dbReference type="GO" id="GO:0008049">
    <property type="term" value="P:male courtship behavior"/>
    <property type="evidence" value="ECO:0007669"/>
    <property type="project" value="TreeGrafter"/>
</dbReference>
<feature type="transmembrane region" description="Helical" evidence="8">
    <location>
        <begin position="46"/>
        <end position="67"/>
    </location>
</feature>
<keyword evidence="6 8" id="KW-0675">Receptor</keyword>
<dbReference type="GO" id="GO:0030424">
    <property type="term" value="C:axon"/>
    <property type="evidence" value="ECO:0007669"/>
    <property type="project" value="TreeGrafter"/>
</dbReference>
<feature type="transmembrane region" description="Helical" evidence="8">
    <location>
        <begin position="368"/>
        <end position="386"/>
    </location>
</feature>
<keyword evidence="2 8" id="KW-1003">Cell membrane</keyword>
<accession>A0A4E0S4L5</accession>
<keyword evidence="3 8" id="KW-0812">Transmembrane</keyword>
<evidence type="ECO:0000313" key="10">
    <source>
        <dbReference type="Proteomes" id="UP000297026"/>
    </source>
</evidence>
<dbReference type="GO" id="GO:0043025">
    <property type="term" value="C:neuronal cell body"/>
    <property type="evidence" value="ECO:0007669"/>
    <property type="project" value="TreeGrafter"/>
</dbReference>
<comment type="subcellular location">
    <subcellularLocation>
        <location evidence="1 8">Cell membrane</location>
        <topology evidence="1 8">Multi-pass membrane protein</topology>
    </subcellularLocation>
</comment>
<comment type="caution">
    <text evidence="8">Lacks conserved residue(s) required for the propagation of feature annotation.</text>
</comment>
<feature type="transmembrane region" description="Helical" evidence="8">
    <location>
        <begin position="140"/>
        <end position="160"/>
    </location>
</feature>
<dbReference type="GO" id="GO:0030425">
    <property type="term" value="C:dendrite"/>
    <property type="evidence" value="ECO:0007669"/>
    <property type="project" value="TreeGrafter"/>
</dbReference>
<keyword evidence="7 8" id="KW-0807">Transducer</keyword>
<dbReference type="Pfam" id="PF08395">
    <property type="entry name" value="7tm_7"/>
    <property type="match status" value="1"/>
</dbReference>
<evidence type="ECO:0000313" key="9">
    <source>
        <dbReference type="EMBL" id="THK33243.1"/>
    </source>
</evidence>
<keyword evidence="5 8" id="KW-0472">Membrane</keyword>
<dbReference type="GO" id="GO:0007165">
    <property type="term" value="P:signal transduction"/>
    <property type="evidence" value="ECO:0007669"/>
    <property type="project" value="UniProtKB-KW"/>
</dbReference>
<feature type="transmembrane region" description="Helical" evidence="8">
    <location>
        <begin position="79"/>
        <end position="104"/>
    </location>
</feature>
<feature type="transmembrane region" description="Helical" evidence="8">
    <location>
        <begin position="251"/>
        <end position="275"/>
    </location>
</feature>
<keyword evidence="4 8" id="KW-1133">Transmembrane helix</keyword>
<comment type="function">
    <text evidence="8">Gustatory receptor which mediates acceptance or avoidance behavior, depending on its substrates.</text>
</comment>
<evidence type="ECO:0000256" key="6">
    <source>
        <dbReference type="ARBA" id="ARBA00023170"/>
    </source>
</evidence>
<name>A0A4E0S4L5_9HYME</name>
<dbReference type="AlphaFoldDB" id="A0A4E0S4L5"/>
<keyword evidence="10" id="KW-1185">Reference proteome</keyword>
<dbReference type="EMBL" id="ML160138">
    <property type="protein sequence ID" value="THK33243.1"/>
    <property type="molecule type" value="Genomic_DNA"/>
</dbReference>
<evidence type="ECO:0000256" key="2">
    <source>
        <dbReference type="ARBA" id="ARBA00022475"/>
    </source>
</evidence>
<dbReference type="GO" id="GO:0007635">
    <property type="term" value="P:chemosensory behavior"/>
    <property type="evidence" value="ECO:0007669"/>
    <property type="project" value="TreeGrafter"/>
</dbReference>
<dbReference type="PANTHER" id="PTHR21143">
    <property type="entry name" value="INVERTEBRATE GUSTATORY RECEPTOR"/>
    <property type="match status" value="1"/>
</dbReference>
<dbReference type="Proteomes" id="UP000297026">
    <property type="component" value="Unassembled WGS sequence"/>
</dbReference>
<evidence type="ECO:0000256" key="4">
    <source>
        <dbReference type="ARBA" id="ARBA00022989"/>
    </source>
</evidence>
<feature type="transmembrane region" description="Helical" evidence="8">
    <location>
        <begin position="6"/>
        <end position="25"/>
    </location>
</feature>
<dbReference type="PANTHER" id="PTHR21143:SF133">
    <property type="entry name" value="GUSTATORY AND PHEROMONE RECEPTOR 32A-RELATED"/>
    <property type="match status" value="1"/>
</dbReference>
<proteinExistence type="inferred from homology"/>
<dbReference type="OrthoDB" id="6366728at2759"/>
<evidence type="ECO:0000256" key="1">
    <source>
        <dbReference type="ARBA" id="ARBA00004651"/>
    </source>
</evidence>
<evidence type="ECO:0000256" key="3">
    <source>
        <dbReference type="ARBA" id="ARBA00022692"/>
    </source>
</evidence>
<feature type="transmembrane region" description="Helical" evidence="8">
    <location>
        <begin position="295"/>
        <end position="314"/>
    </location>
</feature>
<evidence type="ECO:0000256" key="8">
    <source>
        <dbReference type="RuleBase" id="RU363108"/>
    </source>
</evidence>
<gene>
    <name evidence="9" type="primary">Gr27</name>
    <name evidence="9" type="ORF">DALL_DALL000451</name>
</gene>
<dbReference type="InterPro" id="IPR013604">
    <property type="entry name" value="7TM_chemorcpt"/>
</dbReference>
<comment type="similarity">
    <text evidence="8">Belongs to the insect chemoreceptor superfamily. Gustatory receptor (GR) family.</text>
</comment>
<dbReference type="GO" id="GO:0050909">
    <property type="term" value="P:sensory perception of taste"/>
    <property type="evidence" value="ECO:0007669"/>
    <property type="project" value="InterPro"/>
</dbReference>
<dbReference type="GO" id="GO:0005886">
    <property type="term" value="C:plasma membrane"/>
    <property type="evidence" value="ECO:0007669"/>
    <property type="project" value="UniProtKB-SubCell"/>
</dbReference>
<evidence type="ECO:0000256" key="5">
    <source>
        <dbReference type="ARBA" id="ARBA00023136"/>
    </source>
</evidence>
<evidence type="ECO:0000256" key="7">
    <source>
        <dbReference type="ARBA" id="ARBA00023224"/>
    </source>
</evidence>
<reference evidence="9" key="1">
    <citation type="submission" date="2019-02" db="EMBL/GenBank/DDBJ databases">
        <title>Genome of the parasitoid wasp Diachasma alloeum, an emerging model for ecological speciation and transitions to asexual reproduction.</title>
        <authorList>
            <person name="Robertson H.M."/>
            <person name="Walden K.K."/>
            <person name="Tvedte E.S."/>
            <person name="Hood G.R."/>
            <person name="Feder J.L."/>
            <person name="Forbes A.A."/>
            <person name="Logsdon J.M."/>
            <person name="Mcelroy K.E."/>
        </authorList>
    </citation>
    <scope>NUCLEOTIDE SEQUENCE [LARGE SCALE GENOMIC DNA]</scope>
    <source>
        <strain evidence="9">Michigan</strain>
    </source>
</reference>